<dbReference type="EMBL" id="GBRH01281244">
    <property type="protein sequence ID" value="JAD16651.1"/>
    <property type="molecule type" value="Transcribed_RNA"/>
</dbReference>
<organism evidence="1">
    <name type="scientific">Arundo donax</name>
    <name type="common">Giant reed</name>
    <name type="synonym">Donax arundinaceus</name>
    <dbReference type="NCBI Taxonomy" id="35708"/>
    <lineage>
        <taxon>Eukaryota</taxon>
        <taxon>Viridiplantae</taxon>
        <taxon>Streptophyta</taxon>
        <taxon>Embryophyta</taxon>
        <taxon>Tracheophyta</taxon>
        <taxon>Spermatophyta</taxon>
        <taxon>Magnoliopsida</taxon>
        <taxon>Liliopsida</taxon>
        <taxon>Poales</taxon>
        <taxon>Poaceae</taxon>
        <taxon>PACMAD clade</taxon>
        <taxon>Arundinoideae</taxon>
        <taxon>Arundineae</taxon>
        <taxon>Arundo</taxon>
    </lineage>
</organism>
<sequence length="45" mass="5193">MNLRTDYEGAENDCLKKMYELKFCSSFDVYMHIAAISCLSLLLLV</sequence>
<accession>A0A0A9U231</accession>
<name>A0A0A9U231_ARUDO</name>
<protein>
    <submittedName>
        <fullName evidence="1">Uncharacterized protein</fullName>
    </submittedName>
</protein>
<dbReference type="AlphaFoldDB" id="A0A0A9U231"/>
<evidence type="ECO:0000313" key="1">
    <source>
        <dbReference type="EMBL" id="JAD16651.1"/>
    </source>
</evidence>
<proteinExistence type="predicted"/>
<reference evidence="1" key="2">
    <citation type="journal article" date="2015" name="Data Brief">
        <title>Shoot transcriptome of the giant reed, Arundo donax.</title>
        <authorList>
            <person name="Barrero R.A."/>
            <person name="Guerrero F.D."/>
            <person name="Moolhuijzen P."/>
            <person name="Goolsby J.A."/>
            <person name="Tidwell J."/>
            <person name="Bellgard S.E."/>
            <person name="Bellgard M.I."/>
        </authorList>
    </citation>
    <scope>NUCLEOTIDE SEQUENCE</scope>
    <source>
        <tissue evidence="1">Shoot tissue taken approximately 20 cm above the soil surface</tissue>
    </source>
</reference>
<reference evidence="1" key="1">
    <citation type="submission" date="2014-09" db="EMBL/GenBank/DDBJ databases">
        <authorList>
            <person name="Magalhaes I.L.F."/>
            <person name="Oliveira U."/>
            <person name="Santos F.R."/>
            <person name="Vidigal T.H.D.A."/>
            <person name="Brescovit A.D."/>
            <person name="Santos A.J."/>
        </authorList>
    </citation>
    <scope>NUCLEOTIDE SEQUENCE</scope>
    <source>
        <tissue evidence="1">Shoot tissue taken approximately 20 cm above the soil surface</tissue>
    </source>
</reference>